<dbReference type="EMBL" id="MLJW01000052">
    <property type="protein sequence ID" value="OIR05196.1"/>
    <property type="molecule type" value="Genomic_DNA"/>
</dbReference>
<dbReference type="Pfam" id="PF07715">
    <property type="entry name" value="Plug"/>
    <property type="match status" value="1"/>
</dbReference>
<keyword evidence="2" id="KW-0472">Membrane</keyword>
<dbReference type="InterPro" id="IPR036942">
    <property type="entry name" value="Beta-barrel_TonB_sf"/>
</dbReference>
<name>A0A1J5SU99_9ZZZZ</name>
<dbReference type="Gene3D" id="2.170.130.10">
    <property type="entry name" value="TonB-dependent receptor, plug domain"/>
    <property type="match status" value="1"/>
</dbReference>
<evidence type="ECO:0000256" key="1">
    <source>
        <dbReference type="ARBA" id="ARBA00004442"/>
    </source>
</evidence>
<evidence type="ECO:0000313" key="6">
    <source>
        <dbReference type="EMBL" id="OIR05196.1"/>
    </source>
</evidence>
<dbReference type="PANTHER" id="PTHR40980:SF3">
    <property type="entry name" value="TONB-DEPENDENT RECEPTOR-LIKE BETA-BARREL DOMAIN-CONTAINING PROTEIN"/>
    <property type="match status" value="1"/>
</dbReference>
<organism evidence="6">
    <name type="scientific">mine drainage metagenome</name>
    <dbReference type="NCBI Taxonomy" id="410659"/>
    <lineage>
        <taxon>unclassified sequences</taxon>
        <taxon>metagenomes</taxon>
        <taxon>ecological metagenomes</taxon>
    </lineage>
</organism>
<dbReference type="GO" id="GO:0009279">
    <property type="term" value="C:cell outer membrane"/>
    <property type="evidence" value="ECO:0007669"/>
    <property type="project" value="UniProtKB-SubCell"/>
</dbReference>
<accession>A0A1J5SU99</accession>
<dbReference type="SUPFAM" id="SSF56935">
    <property type="entry name" value="Porins"/>
    <property type="match status" value="1"/>
</dbReference>
<keyword evidence="6" id="KW-0675">Receptor</keyword>
<dbReference type="InterPro" id="IPR010104">
    <property type="entry name" value="TonB_rcpt_bac"/>
</dbReference>
<dbReference type="CDD" id="cd01347">
    <property type="entry name" value="ligand_gated_channel"/>
    <property type="match status" value="1"/>
</dbReference>
<reference evidence="6" key="1">
    <citation type="submission" date="2016-10" db="EMBL/GenBank/DDBJ databases">
        <title>Sequence of Gallionella enrichment culture.</title>
        <authorList>
            <person name="Poehlein A."/>
            <person name="Muehling M."/>
            <person name="Daniel R."/>
        </authorList>
    </citation>
    <scope>NUCLEOTIDE SEQUENCE</scope>
</reference>
<evidence type="ECO:0000259" key="5">
    <source>
        <dbReference type="Pfam" id="PF07715"/>
    </source>
</evidence>
<evidence type="ECO:0000256" key="2">
    <source>
        <dbReference type="ARBA" id="ARBA00023136"/>
    </source>
</evidence>
<keyword evidence="3" id="KW-0998">Cell outer membrane</keyword>
<comment type="subcellular location">
    <subcellularLocation>
        <location evidence="1">Cell outer membrane</location>
    </subcellularLocation>
</comment>
<gene>
    <name evidence="6" type="ORF">GALL_127540</name>
</gene>
<dbReference type="InterPro" id="IPR012910">
    <property type="entry name" value="Plug_dom"/>
</dbReference>
<protein>
    <submittedName>
        <fullName evidence="6">TonB-dependent receptor plug domain protein</fullName>
    </submittedName>
</protein>
<dbReference type="AlphaFoldDB" id="A0A1J5SU99"/>
<dbReference type="PANTHER" id="PTHR40980">
    <property type="entry name" value="PLUG DOMAIN-CONTAINING PROTEIN"/>
    <property type="match status" value="1"/>
</dbReference>
<dbReference type="InterPro" id="IPR037066">
    <property type="entry name" value="Plug_dom_sf"/>
</dbReference>
<evidence type="ECO:0000256" key="3">
    <source>
        <dbReference type="ARBA" id="ARBA00023237"/>
    </source>
</evidence>
<feature type="region of interest" description="Disordered" evidence="4">
    <location>
        <begin position="80"/>
        <end position="105"/>
    </location>
</feature>
<proteinExistence type="predicted"/>
<sequence>MLRIVIPSPNYERRFGRLQSVVAWALSPNVLVKRQPNMHTDSPHRQTSLSWIRPMALSLVALAAGQLSFAQTAPADDTANAKADASAPVHKTKASTKAANSSDDSDGTVVLDTYRVTGGFAGSLAAAAETKERIQTITEVIAAEDIGKLPDISIADSLTRLTGITTQRTNGRSQQISIRGLGPDFSTATLNGLQQVTTNDNRGVEFDQYPAELLSGVIVYKTASADIIGQGLAGTVDLQTVKPLSVGTRKVSVGAYYDWTQLPRLTPGLKKDGEHYHVSYIDQFDNNKIGISLGFAHTSTPYEGEQFQAWGYPQDSSGNYVMGGTKSYVRTSVLDRNAFMGTLEYKPNENVHSTVDFYHTNFKENQLLRGMEIPLAFWSSAQLQPGYTVTNGLITKATLANVMPVIRNDTFVRTDNLSSVDWNLQLAQTSEWPLDFSAGYSRVSRSDENLETYSGLSWRQTPFGPTDTMTITENPGQIPTITSTIDYTNTSLFKITDPQGWGPSYVPGGGMVGYLKFFQSKDELGQFRASTTHNLTWKGFKDVEVGLSYTDRYKRAGQDPTGYIYPSSGQSTAALPPIIGTTDMSFLGLKGIYAYDPNAAYYSGVYGFYPNTNLGSFVGDNFKIWEKISTFYTQFDLKGKIGWMPVTGNVGFQLNYTDQSSAGLSALSGTSTVLPVSGGAKYTNFDPSLNLVFKPAERTFVRFSLARQEARPRMYDMRASRNYSYDPTLATSSDLNHSPWGGGSGNPAIRPWLSDSADLSIEHYFKDNMGYVSLAAFDKKLLTYIYNQNTLSNFNGYPTGGGPTPLLNEGITSSPVNGSGGNVRGLEFTLSLPSELISGGAVHGFGIVLSGAYTDSSIQPWGPGNGTAPIAGLSRQVGNVTFYYEHSGFSFRISERYRSSAREYITTFGPPNPSGDATPGGGYSLAQPEKVVDAQISYSFKNGALKGLSLFVQGYNLNNEPLVTFNNGDPRQVMNYQKYGASYSAGFGYQF</sequence>
<feature type="domain" description="TonB-dependent receptor plug" evidence="5">
    <location>
        <begin position="132"/>
        <end position="234"/>
    </location>
</feature>
<comment type="caution">
    <text evidence="6">The sequence shown here is derived from an EMBL/GenBank/DDBJ whole genome shotgun (WGS) entry which is preliminary data.</text>
</comment>
<dbReference type="NCBIfam" id="TIGR01782">
    <property type="entry name" value="TonB-Xanth-Caul"/>
    <property type="match status" value="1"/>
</dbReference>
<evidence type="ECO:0000256" key="4">
    <source>
        <dbReference type="SAM" id="MobiDB-lite"/>
    </source>
</evidence>
<dbReference type="Gene3D" id="2.40.170.20">
    <property type="entry name" value="TonB-dependent receptor, beta-barrel domain"/>
    <property type="match status" value="1"/>
</dbReference>